<dbReference type="OrthoDB" id="10649519at2759"/>
<reference evidence="2" key="1">
    <citation type="submission" date="2014-12" db="EMBL/GenBank/DDBJ databases">
        <title>Genome Sequence of Valsa Canker Pathogens Uncovers a Specific Adaption of Colonization on Woody Bark.</title>
        <authorList>
            <person name="Yin Z."/>
            <person name="Liu H."/>
            <person name="Gao X."/>
            <person name="Li Z."/>
            <person name="Song N."/>
            <person name="Ke X."/>
            <person name="Dai Q."/>
            <person name="Wu Y."/>
            <person name="Sun Y."/>
            <person name="Xu J.-R."/>
            <person name="Kang Z.K."/>
            <person name="Wang L."/>
            <person name="Huang L."/>
        </authorList>
    </citation>
    <scope>NUCLEOTIDE SEQUENCE [LARGE SCALE GENOMIC DNA]</scope>
    <source>
        <strain evidence="2">03-8</strain>
    </source>
</reference>
<keyword evidence="3" id="KW-1185">Reference proteome</keyword>
<feature type="region of interest" description="Disordered" evidence="1">
    <location>
        <begin position="74"/>
        <end position="145"/>
    </location>
</feature>
<feature type="region of interest" description="Disordered" evidence="1">
    <location>
        <begin position="170"/>
        <end position="219"/>
    </location>
</feature>
<proteinExistence type="predicted"/>
<feature type="compositionally biased region" description="Polar residues" evidence="1">
    <location>
        <begin position="113"/>
        <end position="128"/>
    </location>
</feature>
<evidence type="ECO:0000313" key="3">
    <source>
        <dbReference type="Proteomes" id="UP000078559"/>
    </source>
</evidence>
<evidence type="ECO:0000256" key="1">
    <source>
        <dbReference type="SAM" id="MobiDB-lite"/>
    </source>
</evidence>
<accession>A0A194WBD1</accession>
<feature type="compositionally biased region" description="Polar residues" evidence="1">
    <location>
        <begin position="1"/>
        <end position="14"/>
    </location>
</feature>
<sequence length="219" mass="24276">MYPSSSTMAQQQTVAHEKPPITPLQRSEPSSRCAPTMSLPFILGFSRGQLLSSPSNLGRNSFLILTTKPPSQISQLCAPESSKAHPSNYKPPKDTMSSKKDHERETQEPVKGETSQQSEKDIQTTATSARDLETAAGATKDEHPVTSYEINMAELLKTSNRLLEEGKQLLAEGRRQPRSRHADRVANYVPPGDFLHEEPGTDPRELSNKPGWYAHDLKD</sequence>
<dbReference type="AlphaFoldDB" id="A0A194WBD1"/>
<feature type="compositionally biased region" description="Basic and acidic residues" evidence="1">
    <location>
        <begin position="170"/>
        <end position="184"/>
    </location>
</feature>
<name>A0A194WBD1_CYTMA</name>
<evidence type="ECO:0000313" key="2">
    <source>
        <dbReference type="EMBL" id="KUI73657.1"/>
    </source>
</evidence>
<feature type="compositionally biased region" description="Basic and acidic residues" evidence="1">
    <location>
        <begin position="194"/>
        <end position="207"/>
    </location>
</feature>
<gene>
    <name evidence="2" type="ORF">VM1G_09615</name>
</gene>
<protein>
    <submittedName>
        <fullName evidence="2">Uncharacterized protein</fullName>
    </submittedName>
</protein>
<feature type="compositionally biased region" description="Basic and acidic residues" evidence="1">
    <location>
        <begin position="91"/>
        <end position="111"/>
    </location>
</feature>
<organism evidence="2 3">
    <name type="scientific">Cytospora mali</name>
    <name type="common">Apple Valsa canker fungus</name>
    <name type="synonym">Valsa mali</name>
    <dbReference type="NCBI Taxonomy" id="578113"/>
    <lineage>
        <taxon>Eukaryota</taxon>
        <taxon>Fungi</taxon>
        <taxon>Dikarya</taxon>
        <taxon>Ascomycota</taxon>
        <taxon>Pezizomycotina</taxon>
        <taxon>Sordariomycetes</taxon>
        <taxon>Sordariomycetidae</taxon>
        <taxon>Diaporthales</taxon>
        <taxon>Cytosporaceae</taxon>
        <taxon>Cytospora</taxon>
    </lineage>
</organism>
<dbReference type="Proteomes" id="UP000078559">
    <property type="component" value="Chromosome 11"/>
</dbReference>
<feature type="region of interest" description="Disordered" evidence="1">
    <location>
        <begin position="1"/>
        <end position="35"/>
    </location>
</feature>
<dbReference type="EMBL" id="CM003108">
    <property type="protein sequence ID" value="KUI73657.1"/>
    <property type="molecule type" value="Genomic_DNA"/>
</dbReference>